<dbReference type="InterPro" id="IPR006016">
    <property type="entry name" value="UspA"/>
</dbReference>
<evidence type="ECO:0000259" key="2">
    <source>
        <dbReference type="Pfam" id="PF00582"/>
    </source>
</evidence>
<dbReference type="Pfam" id="PF00582">
    <property type="entry name" value="Usp"/>
    <property type="match status" value="1"/>
</dbReference>
<proteinExistence type="inferred from homology"/>
<dbReference type="InterPro" id="IPR006015">
    <property type="entry name" value="Universal_stress_UspA"/>
</dbReference>
<evidence type="ECO:0000313" key="4">
    <source>
        <dbReference type="Proteomes" id="UP000471298"/>
    </source>
</evidence>
<gene>
    <name evidence="3" type="ORF">GCU85_04465</name>
</gene>
<protein>
    <submittedName>
        <fullName evidence="3">Universal stress protein</fullName>
    </submittedName>
</protein>
<dbReference type="EMBL" id="WHNW01000004">
    <property type="protein sequence ID" value="MPV85984.1"/>
    <property type="molecule type" value="Genomic_DNA"/>
</dbReference>
<evidence type="ECO:0000256" key="1">
    <source>
        <dbReference type="ARBA" id="ARBA00008791"/>
    </source>
</evidence>
<comment type="caution">
    <text evidence="3">The sequence shown here is derived from an EMBL/GenBank/DDBJ whole genome shotgun (WGS) entry which is preliminary data.</text>
</comment>
<dbReference type="InterPro" id="IPR014729">
    <property type="entry name" value="Rossmann-like_a/b/a_fold"/>
</dbReference>
<sequence length="144" mass="15452">MSKCYVVGIDGSEGGVRAAKFAAEDAKAAGATLKIIHVLEWSAYSFLTPEELEQRHKRREEDLTKAKTAILNPLVSALGDYGIQIDAVVKYGNIAETLVNYGKESNATHIFVGRHGGSKLSNRIFGSVPANLVQIADVPVTVVP</sequence>
<organism evidence="3 4">
    <name type="scientific">Ostreibacterium oceani</name>
    <dbReference type="NCBI Taxonomy" id="2654998"/>
    <lineage>
        <taxon>Bacteria</taxon>
        <taxon>Pseudomonadati</taxon>
        <taxon>Pseudomonadota</taxon>
        <taxon>Gammaproteobacteria</taxon>
        <taxon>Cardiobacteriales</taxon>
        <taxon>Ostreibacteriaceae</taxon>
        <taxon>Ostreibacterium</taxon>
    </lineage>
</organism>
<dbReference type="Proteomes" id="UP000471298">
    <property type="component" value="Unassembled WGS sequence"/>
</dbReference>
<comment type="similarity">
    <text evidence="1">Belongs to the universal stress protein A family.</text>
</comment>
<dbReference type="PANTHER" id="PTHR46268">
    <property type="entry name" value="STRESS RESPONSE PROTEIN NHAX"/>
    <property type="match status" value="1"/>
</dbReference>
<keyword evidence="4" id="KW-1185">Reference proteome</keyword>
<feature type="domain" description="UspA" evidence="2">
    <location>
        <begin position="6"/>
        <end position="144"/>
    </location>
</feature>
<dbReference type="PRINTS" id="PR01438">
    <property type="entry name" value="UNVRSLSTRESS"/>
</dbReference>
<dbReference type="PANTHER" id="PTHR46268:SF6">
    <property type="entry name" value="UNIVERSAL STRESS PROTEIN UP12"/>
    <property type="match status" value="1"/>
</dbReference>
<accession>A0A6N7ET20</accession>
<dbReference type="SUPFAM" id="SSF52402">
    <property type="entry name" value="Adenine nucleotide alpha hydrolases-like"/>
    <property type="match status" value="1"/>
</dbReference>
<dbReference type="CDD" id="cd00293">
    <property type="entry name" value="USP-like"/>
    <property type="match status" value="1"/>
</dbReference>
<name>A0A6N7ET20_9GAMM</name>
<dbReference type="Gene3D" id="3.40.50.620">
    <property type="entry name" value="HUPs"/>
    <property type="match status" value="1"/>
</dbReference>
<evidence type="ECO:0000313" key="3">
    <source>
        <dbReference type="EMBL" id="MPV85984.1"/>
    </source>
</evidence>
<dbReference type="RefSeq" id="WP_152809793.1">
    <property type="nucleotide sequence ID" value="NZ_WHNW01000004.1"/>
</dbReference>
<dbReference type="AlphaFoldDB" id="A0A6N7ET20"/>
<dbReference type="InParanoid" id="A0A6N7ET20"/>
<reference evidence="3 4" key="1">
    <citation type="submission" date="2019-10" db="EMBL/GenBank/DDBJ databases">
        <title>Cardiobacteriales fam. a chemoheterotrophic member of the order Cardiobacteriales, and proposal of Cardiobacteriales fam. nov.</title>
        <authorList>
            <person name="Wang C."/>
        </authorList>
    </citation>
    <scope>NUCLEOTIDE SEQUENCE [LARGE SCALE GENOMIC DNA]</scope>
    <source>
        <strain evidence="3 4">ML27</strain>
    </source>
</reference>